<dbReference type="AlphaFoldDB" id="A0AAV4MT97"/>
<dbReference type="EMBL" id="BPLQ01000828">
    <property type="protein sequence ID" value="GIX75533.1"/>
    <property type="molecule type" value="Genomic_DNA"/>
</dbReference>
<proteinExistence type="predicted"/>
<evidence type="ECO:0000313" key="2">
    <source>
        <dbReference type="EMBL" id="GIX75533.1"/>
    </source>
</evidence>
<comment type="caution">
    <text evidence="2">The sequence shown here is derived from an EMBL/GenBank/DDBJ whole genome shotgun (WGS) entry which is preliminary data.</text>
</comment>
<accession>A0AAV4MT97</accession>
<dbReference type="Proteomes" id="UP001054837">
    <property type="component" value="Unassembled WGS sequence"/>
</dbReference>
<evidence type="ECO:0000313" key="3">
    <source>
        <dbReference type="Proteomes" id="UP001054837"/>
    </source>
</evidence>
<organism evidence="2 3">
    <name type="scientific">Caerostris darwini</name>
    <dbReference type="NCBI Taxonomy" id="1538125"/>
    <lineage>
        <taxon>Eukaryota</taxon>
        <taxon>Metazoa</taxon>
        <taxon>Ecdysozoa</taxon>
        <taxon>Arthropoda</taxon>
        <taxon>Chelicerata</taxon>
        <taxon>Arachnida</taxon>
        <taxon>Araneae</taxon>
        <taxon>Araneomorphae</taxon>
        <taxon>Entelegynae</taxon>
        <taxon>Araneoidea</taxon>
        <taxon>Araneidae</taxon>
        <taxon>Caerostris</taxon>
    </lineage>
</organism>
<sequence>MFEESIHPDTTQSAKMSKNVLLDEEELDYEELDDTESSSTTGSVSTDSKRPSTGGSGDDSRAQDSAKPIQRKRVHNVIAPETAMKETCNETRRRTPPTTPIRRYMPPPPYKENNRFVSSKPSPSFRRNLFNNNVKKYFHSKALYCLAIRKEGFTLSEGTLSTLVDNDTWWKRTLTNLLLKKKLERVSLVDVETKNQFNQIAKTLTNIQAVKLHPPSDRTDGLSPLVGSKRRR</sequence>
<evidence type="ECO:0000256" key="1">
    <source>
        <dbReference type="SAM" id="MobiDB-lite"/>
    </source>
</evidence>
<feature type="compositionally biased region" description="Acidic residues" evidence="1">
    <location>
        <begin position="22"/>
        <end position="36"/>
    </location>
</feature>
<protein>
    <submittedName>
        <fullName evidence="2">Uncharacterized protein</fullName>
    </submittedName>
</protein>
<reference evidence="2 3" key="1">
    <citation type="submission" date="2021-06" db="EMBL/GenBank/DDBJ databases">
        <title>Caerostris darwini draft genome.</title>
        <authorList>
            <person name="Kono N."/>
            <person name="Arakawa K."/>
        </authorList>
    </citation>
    <scope>NUCLEOTIDE SEQUENCE [LARGE SCALE GENOMIC DNA]</scope>
</reference>
<gene>
    <name evidence="2" type="ORF">CDAR_298741</name>
</gene>
<feature type="region of interest" description="Disordered" evidence="1">
    <location>
        <begin position="1"/>
        <end position="121"/>
    </location>
</feature>
<keyword evidence="3" id="KW-1185">Reference proteome</keyword>
<feature type="region of interest" description="Disordered" evidence="1">
    <location>
        <begin position="212"/>
        <end position="232"/>
    </location>
</feature>
<name>A0AAV4MT97_9ARAC</name>
<feature type="compositionally biased region" description="Basic and acidic residues" evidence="1">
    <location>
        <begin position="83"/>
        <end position="93"/>
    </location>
</feature>
<feature type="compositionally biased region" description="Low complexity" evidence="1">
    <location>
        <begin position="37"/>
        <end position="46"/>
    </location>
</feature>